<gene>
    <name evidence="1" type="ORF">DHETER_LOCUS4667</name>
</gene>
<protein>
    <submittedName>
        <fullName evidence="1">5031_t:CDS:1</fullName>
    </submittedName>
</protein>
<dbReference type="EMBL" id="CAJVPU010004767">
    <property type="protein sequence ID" value="CAG8537891.1"/>
    <property type="molecule type" value="Genomic_DNA"/>
</dbReference>
<reference evidence="1" key="1">
    <citation type="submission" date="2021-06" db="EMBL/GenBank/DDBJ databases">
        <authorList>
            <person name="Kallberg Y."/>
            <person name="Tangrot J."/>
            <person name="Rosling A."/>
        </authorList>
    </citation>
    <scope>NUCLEOTIDE SEQUENCE</scope>
    <source>
        <strain evidence="1">IL203A</strain>
    </source>
</reference>
<evidence type="ECO:0000313" key="1">
    <source>
        <dbReference type="EMBL" id="CAG8537891.1"/>
    </source>
</evidence>
<proteinExistence type="predicted"/>
<evidence type="ECO:0000313" key="2">
    <source>
        <dbReference type="Proteomes" id="UP000789702"/>
    </source>
</evidence>
<sequence>HKVSICPAVRKLDEECTMLLQTLTMKQLEVVQEMINEHFNDGLNANQVPEALKLTLELVEVIIKKESKAKEIVHMPSYKEEEKLDKVETKIKKIHTPYLKSTAHEITFNYSLLCPVRTQKNEPKRKIPVSFEDFKSIDYQLANNNPICCNRNKVGIKVNNYKALIHAELDEEPCHKKIVSGQNNSYLNEPEMYLMNTKPNNNDDDNETWYPCNNKIPEEWLGSINHKELTKAELKAMKSLDKSDEPDNYKEADEKIKFTNDTKKNSKYLAFTGYQKSTRESLMERILNFSQNDTKIKKDHHPIIIPMYTTLRKRQSSVLIQIQRKSSDE</sequence>
<name>A0ACA9LRE7_9GLOM</name>
<feature type="non-terminal residue" evidence="1">
    <location>
        <position position="1"/>
    </location>
</feature>
<accession>A0ACA9LRE7</accession>
<keyword evidence="2" id="KW-1185">Reference proteome</keyword>
<dbReference type="Proteomes" id="UP000789702">
    <property type="component" value="Unassembled WGS sequence"/>
</dbReference>
<comment type="caution">
    <text evidence="1">The sequence shown here is derived from an EMBL/GenBank/DDBJ whole genome shotgun (WGS) entry which is preliminary data.</text>
</comment>
<organism evidence="1 2">
    <name type="scientific">Dentiscutata heterogama</name>
    <dbReference type="NCBI Taxonomy" id="1316150"/>
    <lineage>
        <taxon>Eukaryota</taxon>
        <taxon>Fungi</taxon>
        <taxon>Fungi incertae sedis</taxon>
        <taxon>Mucoromycota</taxon>
        <taxon>Glomeromycotina</taxon>
        <taxon>Glomeromycetes</taxon>
        <taxon>Diversisporales</taxon>
        <taxon>Gigasporaceae</taxon>
        <taxon>Dentiscutata</taxon>
    </lineage>
</organism>